<keyword evidence="7" id="KW-0805">Transcription regulation</keyword>
<dbReference type="PROSITE" id="PS00028">
    <property type="entry name" value="ZINC_FINGER_C2H2_1"/>
    <property type="match status" value="8"/>
</dbReference>
<dbReference type="PROSITE" id="PS50805">
    <property type="entry name" value="KRAB"/>
    <property type="match status" value="1"/>
</dbReference>
<comment type="similarity">
    <text evidence="2">Belongs to the krueppel C2H2-type zinc-finger protein family.</text>
</comment>
<dbReference type="PANTHER" id="PTHR16515:SF57">
    <property type="entry name" value="ZINC FINGER PROTEIN 154-LIKE"/>
    <property type="match status" value="1"/>
</dbReference>
<dbReference type="Gene3D" id="3.30.160.60">
    <property type="entry name" value="Classic Zinc Finger"/>
    <property type="match status" value="10"/>
</dbReference>
<dbReference type="Gene3D" id="6.10.140.140">
    <property type="match status" value="1"/>
</dbReference>
<evidence type="ECO:0000256" key="3">
    <source>
        <dbReference type="ARBA" id="ARBA00022723"/>
    </source>
</evidence>
<feature type="domain" description="C2H2-type" evidence="13">
    <location>
        <begin position="273"/>
        <end position="300"/>
    </location>
</feature>
<keyword evidence="10" id="KW-0539">Nucleus</keyword>
<dbReference type="FunFam" id="3.30.160.60:FF:000953">
    <property type="entry name" value="Zinc finger protein 691"/>
    <property type="match status" value="1"/>
</dbReference>
<evidence type="ECO:0000256" key="2">
    <source>
        <dbReference type="ARBA" id="ARBA00006991"/>
    </source>
</evidence>
<dbReference type="GO" id="GO:0001227">
    <property type="term" value="F:DNA-binding transcription repressor activity, RNA polymerase II-specific"/>
    <property type="evidence" value="ECO:0007669"/>
    <property type="project" value="Ensembl"/>
</dbReference>
<accession>A0A8D2CUS5</accession>
<dbReference type="OrthoDB" id="6077919at2759"/>
<sequence>MSFQGSVTFRDVAIDFSQEEWSWLQPTQRDLYRCVMLENYRHLSSLGLSISKPDVVSLLEQGKEPWLGEGDVSRDLPSESESSGEVREVPPEVTQDNSSQCWVVGGMLSQGPGRPSVPGRWECGGGAGVLQGRQGRARRAAGPPREAPPRPLRISVVERPYGCHACGKAFSRRFSLVLHQRTHTGEKPYACKDCGRTFSQISNLVKHQMTHSGKKPHECKDCSKTFSYLSFLVEHQRTHTGEKPFGCAECGKAFSRASNLTRHQRVHAGEKQRLCRKCGKAFGSGSELVRHQLAHTAEKPHECAECGKAFRRSSHLARHHSVHTTKTPFECPECRRAFRCHSFLRRHQRVHAAGKLECDESGKVFTWPASLMQHVKTHTGEKPCACAQCDKGGQSRSFSLILHQVTHTGEKPYVCKVCSKPFSWSSNLATHQRTHPLDSPSDHENSCDYLSFLSEHQ</sequence>
<feature type="domain" description="C2H2-type" evidence="13">
    <location>
        <begin position="161"/>
        <end position="188"/>
    </location>
</feature>
<name>A0A8D2CUS5_SCIVU</name>
<keyword evidence="16" id="KW-1185">Reference proteome</keyword>
<dbReference type="PROSITE" id="PS50157">
    <property type="entry name" value="ZINC_FINGER_C2H2_2"/>
    <property type="match status" value="9"/>
</dbReference>
<organism evidence="15 16">
    <name type="scientific">Sciurus vulgaris</name>
    <name type="common">Eurasian red squirrel</name>
    <dbReference type="NCBI Taxonomy" id="55149"/>
    <lineage>
        <taxon>Eukaryota</taxon>
        <taxon>Metazoa</taxon>
        <taxon>Chordata</taxon>
        <taxon>Craniata</taxon>
        <taxon>Vertebrata</taxon>
        <taxon>Euteleostomi</taxon>
        <taxon>Mammalia</taxon>
        <taxon>Eutheria</taxon>
        <taxon>Euarchontoglires</taxon>
        <taxon>Glires</taxon>
        <taxon>Rodentia</taxon>
        <taxon>Sciuromorpha</taxon>
        <taxon>Sciuridae</taxon>
        <taxon>Sciurinae</taxon>
        <taxon>Sciurini</taxon>
        <taxon>Sciurus</taxon>
    </lineage>
</organism>
<evidence type="ECO:0000259" key="14">
    <source>
        <dbReference type="PROSITE" id="PS50805"/>
    </source>
</evidence>
<reference evidence="15" key="1">
    <citation type="submission" date="2025-08" db="UniProtKB">
        <authorList>
            <consortium name="Ensembl"/>
        </authorList>
    </citation>
    <scope>IDENTIFICATION</scope>
</reference>
<dbReference type="Proteomes" id="UP000694564">
    <property type="component" value="Chromosome 8"/>
</dbReference>
<comment type="subcellular location">
    <subcellularLocation>
        <location evidence="1">Nucleus</location>
    </subcellularLocation>
</comment>
<dbReference type="FunFam" id="3.30.160.60:FF:000424">
    <property type="entry name" value="Zinc finger protein 140"/>
    <property type="match status" value="1"/>
</dbReference>
<dbReference type="GO" id="GO:1990837">
    <property type="term" value="F:sequence-specific double-stranded DNA binding"/>
    <property type="evidence" value="ECO:0007669"/>
    <property type="project" value="Ensembl"/>
</dbReference>
<keyword evidence="5 11" id="KW-0863">Zinc-finger</keyword>
<evidence type="ECO:0000256" key="10">
    <source>
        <dbReference type="ARBA" id="ARBA00023242"/>
    </source>
</evidence>
<dbReference type="SUPFAM" id="SSF109640">
    <property type="entry name" value="KRAB domain (Kruppel-associated box)"/>
    <property type="match status" value="1"/>
</dbReference>
<reference evidence="15" key="2">
    <citation type="submission" date="2025-09" db="UniProtKB">
        <authorList>
            <consortium name="Ensembl"/>
        </authorList>
    </citation>
    <scope>IDENTIFICATION</scope>
</reference>
<dbReference type="FunFam" id="3.30.160.60:FF:001506">
    <property type="entry name" value="Zinc finger protein"/>
    <property type="match status" value="1"/>
</dbReference>
<evidence type="ECO:0000256" key="9">
    <source>
        <dbReference type="ARBA" id="ARBA00023163"/>
    </source>
</evidence>
<keyword evidence="8" id="KW-0238">DNA-binding</keyword>
<feature type="domain" description="C2H2-type" evidence="13">
    <location>
        <begin position="217"/>
        <end position="244"/>
    </location>
</feature>
<dbReference type="GO" id="GO:0005634">
    <property type="term" value="C:nucleus"/>
    <property type="evidence" value="ECO:0007669"/>
    <property type="project" value="UniProtKB-SubCell"/>
</dbReference>
<feature type="domain" description="KRAB" evidence="14">
    <location>
        <begin position="7"/>
        <end position="78"/>
    </location>
</feature>
<dbReference type="Pfam" id="PF00096">
    <property type="entry name" value="zf-C2H2"/>
    <property type="match status" value="6"/>
</dbReference>
<feature type="compositionally biased region" description="Low complexity" evidence="12">
    <location>
        <begin position="132"/>
        <end position="144"/>
    </location>
</feature>
<dbReference type="SMART" id="SM00355">
    <property type="entry name" value="ZnF_C2H2"/>
    <property type="match status" value="10"/>
</dbReference>
<evidence type="ECO:0000313" key="15">
    <source>
        <dbReference type="Ensembl" id="ENSSVLP00005015286.1"/>
    </source>
</evidence>
<dbReference type="Ensembl" id="ENSSVLT00005016968.1">
    <property type="protein sequence ID" value="ENSSVLP00005015286.1"/>
    <property type="gene ID" value="ENSSVLG00005012233.1"/>
</dbReference>
<dbReference type="InterPro" id="IPR013087">
    <property type="entry name" value="Znf_C2H2_type"/>
</dbReference>
<dbReference type="FunFam" id="3.30.160.60:FF:001762">
    <property type="entry name" value="zinc finger protein 140 isoform X3"/>
    <property type="match status" value="1"/>
</dbReference>
<dbReference type="Pfam" id="PF01352">
    <property type="entry name" value="KRAB"/>
    <property type="match status" value="1"/>
</dbReference>
<dbReference type="InterPro" id="IPR001909">
    <property type="entry name" value="KRAB"/>
</dbReference>
<feature type="domain" description="C2H2-type" evidence="13">
    <location>
        <begin position="189"/>
        <end position="216"/>
    </location>
</feature>
<dbReference type="InterPro" id="IPR036236">
    <property type="entry name" value="Znf_C2H2_sf"/>
</dbReference>
<evidence type="ECO:0000256" key="7">
    <source>
        <dbReference type="ARBA" id="ARBA00023015"/>
    </source>
</evidence>
<dbReference type="FunFam" id="3.30.160.60:FF:000052">
    <property type="entry name" value="zinc finger protein 546 isoform X1"/>
    <property type="match status" value="1"/>
</dbReference>
<keyword evidence="3" id="KW-0479">Metal-binding</keyword>
<feature type="region of interest" description="Disordered" evidence="12">
    <location>
        <begin position="66"/>
        <end position="92"/>
    </location>
</feature>
<evidence type="ECO:0000256" key="6">
    <source>
        <dbReference type="ARBA" id="ARBA00022833"/>
    </source>
</evidence>
<dbReference type="SMART" id="SM00349">
    <property type="entry name" value="KRAB"/>
    <property type="match status" value="1"/>
</dbReference>
<protein>
    <submittedName>
        <fullName evidence="15">Zinc finger protein 140</fullName>
    </submittedName>
</protein>
<gene>
    <name evidence="15" type="primary">ZNF140</name>
</gene>
<evidence type="ECO:0000256" key="4">
    <source>
        <dbReference type="ARBA" id="ARBA00022737"/>
    </source>
</evidence>
<feature type="domain" description="C2H2-type" evidence="13">
    <location>
        <begin position="356"/>
        <end position="383"/>
    </location>
</feature>
<dbReference type="AlphaFoldDB" id="A0A8D2CUS5"/>
<keyword evidence="9" id="KW-0804">Transcription</keyword>
<keyword evidence="4" id="KW-0677">Repeat</keyword>
<keyword evidence="6" id="KW-0862">Zinc</keyword>
<dbReference type="CDD" id="cd07765">
    <property type="entry name" value="KRAB_A-box"/>
    <property type="match status" value="1"/>
</dbReference>
<feature type="domain" description="C2H2-type" evidence="13">
    <location>
        <begin position="413"/>
        <end position="440"/>
    </location>
</feature>
<feature type="domain" description="C2H2-type" evidence="13">
    <location>
        <begin position="245"/>
        <end position="272"/>
    </location>
</feature>
<dbReference type="SUPFAM" id="SSF57667">
    <property type="entry name" value="beta-beta-alpha zinc fingers"/>
    <property type="match status" value="6"/>
</dbReference>
<dbReference type="FunFam" id="3.30.160.60:FF:000338">
    <property type="entry name" value="zinc finger protein 383"/>
    <property type="match status" value="1"/>
</dbReference>
<feature type="domain" description="C2H2-type" evidence="13">
    <location>
        <begin position="329"/>
        <end position="356"/>
    </location>
</feature>
<dbReference type="GO" id="GO:0008270">
    <property type="term" value="F:zinc ion binding"/>
    <property type="evidence" value="ECO:0007669"/>
    <property type="project" value="UniProtKB-KW"/>
</dbReference>
<dbReference type="GeneTree" id="ENSGT00940000163022"/>
<evidence type="ECO:0000256" key="11">
    <source>
        <dbReference type="PROSITE-ProRule" id="PRU00042"/>
    </source>
</evidence>
<evidence type="ECO:0000256" key="12">
    <source>
        <dbReference type="SAM" id="MobiDB-lite"/>
    </source>
</evidence>
<dbReference type="FunFam" id="3.30.160.60:FF:000446">
    <property type="entry name" value="Zinc finger protein"/>
    <property type="match status" value="1"/>
</dbReference>
<evidence type="ECO:0000256" key="1">
    <source>
        <dbReference type="ARBA" id="ARBA00004123"/>
    </source>
</evidence>
<evidence type="ECO:0000256" key="8">
    <source>
        <dbReference type="ARBA" id="ARBA00023125"/>
    </source>
</evidence>
<dbReference type="InterPro" id="IPR050331">
    <property type="entry name" value="Zinc_finger"/>
</dbReference>
<evidence type="ECO:0000259" key="13">
    <source>
        <dbReference type="PROSITE" id="PS50157"/>
    </source>
</evidence>
<evidence type="ECO:0000256" key="5">
    <source>
        <dbReference type="ARBA" id="ARBA00022771"/>
    </source>
</evidence>
<feature type="domain" description="C2H2-type" evidence="13">
    <location>
        <begin position="301"/>
        <end position="328"/>
    </location>
</feature>
<feature type="region of interest" description="Disordered" evidence="12">
    <location>
        <begin position="132"/>
        <end position="151"/>
    </location>
</feature>
<dbReference type="InterPro" id="IPR036051">
    <property type="entry name" value="KRAB_dom_sf"/>
</dbReference>
<proteinExistence type="inferred from homology"/>
<dbReference type="PANTHER" id="PTHR16515">
    <property type="entry name" value="PR DOMAIN ZINC FINGER PROTEIN"/>
    <property type="match status" value="1"/>
</dbReference>
<evidence type="ECO:0000313" key="16">
    <source>
        <dbReference type="Proteomes" id="UP000694564"/>
    </source>
</evidence>